<feature type="domain" description="AAA-ATPase-like" evidence="1">
    <location>
        <begin position="5"/>
        <end position="230"/>
    </location>
</feature>
<dbReference type="SUPFAM" id="SSF52540">
    <property type="entry name" value="P-loop containing nucleoside triphosphate hydrolases"/>
    <property type="match status" value="1"/>
</dbReference>
<name>A0A285IAE5_9FIRM</name>
<dbReference type="Proteomes" id="UP000219573">
    <property type="component" value="Unassembled WGS sequence"/>
</dbReference>
<organism evidence="2 3">
    <name type="scientific">Orenia metallireducens</name>
    <dbReference type="NCBI Taxonomy" id="1413210"/>
    <lineage>
        <taxon>Bacteria</taxon>
        <taxon>Bacillati</taxon>
        <taxon>Bacillota</taxon>
        <taxon>Clostridia</taxon>
        <taxon>Halanaerobiales</taxon>
        <taxon>Halobacteroidaceae</taxon>
        <taxon>Orenia</taxon>
    </lineage>
</organism>
<protein>
    <submittedName>
        <fullName evidence="2">PD-(D/E)XK nuclease superfamily protein</fullName>
    </submittedName>
</protein>
<proteinExistence type="predicted"/>
<gene>
    <name evidence="2" type="ORF">SAMN06265827_13617</name>
</gene>
<dbReference type="InterPro" id="IPR012547">
    <property type="entry name" value="PDDEXK_9"/>
</dbReference>
<dbReference type="RefSeq" id="WP_097019342.1">
    <property type="nucleotide sequence ID" value="NZ_OBDZ01000036.1"/>
</dbReference>
<evidence type="ECO:0000313" key="3">
    <source>
        <dbReference type="Proteomes" id="UP000219573"/>
    </source>
</evidence>
<dbReference type="AlphaFoldDB" id="A0A285IAE5"/>
<dbReference type="InterPro" id="IPR027417">
    <property type="entry name" value="P-loop_NTPase"/>
</dbReference>
<accession>A0A285IAE5</accession>
<dbReference type="Gene3D" id="3.40.50.300">
    <property type="entry name" value="P-loop containing nucleotide triphosphate hydrolases"/>
    <property type="match status" value="1"/>
</dbReference>
<dbReference type="PANTHER" id="PTHR34825:SF1">
    <property type="entry name" value="AAA-ATPASE-LIKE DOMAIN-CONTAINING PROTEIN"/>
    <property type="match status" value="1"/>
</dbReference>
<dbReference type="Pfam" id="PF09820">
    <property type="entry name" value="AAA-ATPase_like"/>
    <property type="match status" value="1"/>
</dbReference>
<dbReference type="OrthoDB" id="1050390at2"/>
<dbReference type="InterPro" id="IPR018631">
    <property type="entry name" value="AAA-ATPase-like_dom"/>
</dbReference>
<sequence length="556" mass="65148">MHKLPIGVSDFKEIIENDYYYVDKSLLIKDIIDDGSKVILLPRPRRFGKTLNLSMLSYFFEKGELDNSSLFEELSIQQAGEEYLQEQGKYPIIMITFKDIKEETWERTYIKLKQVVAREYKRHRYLLDSDLLDKYDKEQFHEIISLKAELPFYEDALRNLSEYLANYHQEKTIILIDEYDQPIQQGYLKGFYQEVMSFMRNILSGGLKDNPNLNKGVLTGILRVAKESIFSGLNNLLVSTLLDIPYDSYFGLLEEEVEEIFDYYNLTYKVEEIKSWYNGYKFGEKIVYNPWSIINCIYQQGELRPYWANTSGNELIKRLITESGSGVKKDLEHLLEGSSVKKEIDDNIIFSDLEKSNNTIWSFLLLSGYLKASKQERKLGHLYCELEIPNIEVEYIYRSIILDWFKENLRNEELEWMLKSLTEGDIETFTKIFKEIVESSFSYFDIGRGNSENFYHAFVLGLMVNLRGEYQVKSNRESGYGRYDVMLIPNNKEQLGIVMEFKKVGNSDSLEEGAKQALEQIKDRNYRSNLMEEGITEILEIGLAFQGKRVLVLSRD</sequence>
<evidence type="ECO:0000313" key="2">
    <source>
        <dbReference type="EMBL" id="SNY44949.1"/>
    </source>
</evidence>
<dbReference type="EMBL" id="OBDZ01000036">
    <property type="protein sequence ID" value="SNY44949.1"/>
    <property type="molecule type" value="Genomic_DNA"/>
</dbReference>
<dbReference type="PANTHER" id="PTHR34825">
    <property type="entry name" value="CONSERVED PROTEIN, WITH A WEAK D-GALACTARATE DEHYDRATASE/ALTRONATE HYDROLASE DOMAIN"/>
    <property type="match status" value="1"/>
</dbReference>
<reference evidence="3" key="1">
    <citation type="submission" date="2017-09" db="EMBL/GenBank/DDBJ databases">
        <authorList>
            <person name="Varghese N."/>
            <person name="Submissions S."/>
        </authorList>
    </citation>
    <scope>NUCLEOTIDE SEQUENCE [LARGE SCALE GENOMIC DNA]</scope>
    <source>
        <strain evidence="3">MSL47</strain>
    </source>
</reference>
<keyword evidence="3" id="KW-1185">Reference proteome</keyword>
<dbReference type="Pfam" id="PF08011">
    <property type="entry name" value="PDDEXK_9"/>
    <property type="match status" value="1"/>
</dbReference>
<evidence type="ECO:0000259" key="1">
    <source>
        <dbReference type="Pfam" id="PF09820"/>
    </source>
</evidence>